<sequence length="394" mass="43157">MRITSFDIFLLTVPLGGHTYNPRLLWHRKQSVLLRLTDADGRKGWGECWCFDTSADPLIRFLQTEVRPLLLNREIESPTALWSELWERTSLTGRHGMMASALSGIDIALHDLIAQAAALPLGAIAATDPLQTTVPVYASAGLYRVNDTVERLSGEMSGLIAQGHDRVKIKFGALPFEQDVERMRAVRAAIGLRAGLIVDAVYSLDRAKTLAWLPIWQELGVEAVQAPFPVQDWASMRWLNRDCGMPVMVFESESRYEIFQALLQQGAIGVLQFSPVAVGGITAARRLMQLGRDYDVPVSLQCSSTWLAEAAALELARGHASVAHVELHTLHQGLFDCVPETERQPVDGKLQLHQRAGLGFAPPTSALSPADHDLPDLKTGASVQNQSAPTFGTA</sequence>
<gene>
    <name evidence="5" type="ORF">KDW95_19480</name>
</gene>
<dbReference type="SUPFAM" id="SSF54826">
    <property type="entry name" value="Enolase N-terminal domain-like"/>
    <property type="match status" value="1"/>
</dbReference>
<dbReference type="PANTHER" id="PTHR48080:SF3">
    <property type="entry name" value="ENOLASE SUPERFAMILY MEMBER DDB_G0284701"/>
    <property type="match status" value="1"/>
</dbReference>
<dbReference type="Gene3D" id="3.20.20.120">
    <property type="entry name" value="Enolase-like C-terminal domain"/>
    <property type="match status" value="1"/>
</dbReference>
<dbReference type="InterPro" id="IPR034593">
    <property type="entry name" value="DgoD-like"/>
</dbReference>
<dbReference type="InterPro" id="IPR036849">
    <property type="entry name" value="Enolase-like_C_sf"/>
</dbReference>
<dbReference type="CDD" id="cd03316">
    <property type="entry name" value="MR_like"/>
    <property type="match status" value="1"/>
</dbReference>
<dbReference type="Pfam" id="PF13378">
    <property type="entry name" value="MR_MLE_C"/>
    <property type="match status" value="1"/>
</dbReference>
<organism evidence="5 6">
    <name type="scientific">Marinobacterium rhizophilum</name>
    <dbReference type="NCBI Taxonomy" id="420402"/>
    <lineage>
        <taxon>Bacteria</taxon>
        <taxon>Pseudomonadati</taxon>
        <taxon>Pseudomonadota</taxon>
        <taxon>Gammaproteobacteria</taxon>
        <taxon>Oceanospirillales</taxon>
        <taxon>Oceanospirillaceae</taxon>
        <taxon>Marinobacterium</taxon>
    </lineage>
</organism>
<dbReference type="Proteomes" id="UP001058461">
    <property type="component" value="Chromosome"/>
</dbReference>
<protein>
    <submittedName>
        <fullName evidence="5">Mandelate racemase/muconate lactonizing enzyme family protein</fullName>
    </submittedName>
</protein>
<dbReference type="Gene3D" id="3.30.390.10">
    <property type="entry name" value="Enolase-like, N-terminal domain"/>
    <property type="match status" value="1"/>
</dbReference>
<dbReference type="PANTHER" id="PTHR48080">
    <property type="entry name" value="D-GALACTONATE DEHYDRATASE-RELATED"/>
    <property type="match status" value="1"/>
</dbReference>
<evidence type="ECO:0000256" key="2">
    <source>
        <dbReference type="ARBA" id="ARBA00022723"/>
    </source>
</evidence>
<dbReference type="InterPro" id="IPR029065">
    <property type="entry name" value="Enolase_C-like"/>
</dbReference>
<name>A0ABY5HGC9_9GAMM</name>
<dbReference type="RefSeq" id="WP_255853455.1">
    <property type="nucleotide sequence ID" value="NZ_CP073347.1"/>
</dbReference>
<evidence type="ECO:0000256" key="3">
    <source>
        <dbReference type="SAM" id="MobiDB-lite"/>
    </source>
</evidence>
<dbReference type="SUPFAM" id="SSF51604">
    <property type="entry name" value="Enolase C-terminal domain-like"/>
    <property type="match status" value="1"/>
</dbReference>
<proteinExistence type="inferred from homology"/>
<feature type="domain" description="Mandelate racemase/muconate lactonizing enzyme C-terminal" evidence="4">
    <location>
        <begin position="149"/>
        <end position="246"/>
    </location>
</feature>
<feature type="region of interest" description="Disordered" evidence="3">
    <location>
        <begin position="361"/>
        <end position="394"/>
    </location>
</feature>
<dbReference type="InterPro" id="IPR013342">
    <property type="entry name" value="Mandelate_racemase_C"/>
</dbReference>
<dbReference type="EMBL" id="CP073347">
    <property type="protein sequence ID" value="UTW11415.1"/>
    <property type="molecule type" value="Genomic_DNA"/>
</dbReference>
<evidence type="ECO:0000313" key="6">
    <source>
        <dbReference type="Proteomes" id="UP001058461"/>
    </source>
</evidence>
<feature type="compositionally biased region" description="Polar residues" evidence="3">
    <location>
        <begin position="381"/>
        <end position="394"/>
    </location>
</feature>
<dbReference type="InterPro" id="IPR013341">
    <property type="entry name" value="Mandelate_racemase_N_dom"/>
</dbReference>
<reference evidence="5" key="1">
    <citation type="submission" date="2021-04" db="EMBL/GenBank/DDBJ databases">
        <title>Oceanospirillales bacteria with DddD are important DMSP degraders in coastal seawater.</title>
        <authorList>
            <person name="Liu J."/>
        </authorList>
    </citation>
    <scope>NUCLEOTIDE SEQUENCE</scope>
    <source>
        <strain evidence="5">D13-1</strain>
    </source>
</reference>
<keyword evidence="2" id="KW-0479">Metal-binding</keyword>
<evidence type="ECO:0000313" key="5">
    <source>
        <dbReference type="EMBL" id="UTW11415.1"/>
    </source>
</evidence>
<comment type="similarity">
    <text evidence="1">Belongs to the mandelate racemase/muconate lactonizing enzyme family.</text>
</comment>
<accession>A0ABY5HGC9</accession>
<evidence type="ECO:0000259" key="4">
    <source>
        <dbReference type="SMART" id="SM00922"/>
    </source>
</evidence>
<dbReference type="InterPro" id="IPR029017">
    <property type="entry name" value="Enolase-like_N"/>
</dbReference>
<keyword evidence="6" id="KW-1185">Reference proteome</keyword>
<evidence type="ECO:0000256" key="1">
    <source>
        <dbReference type="ARBA" id="ARBA00008031"/>
    </source>
</evidence>
<dbReference type="Pfam" id="PF02746">
    <property type="entry name" value="MR_MLE_N"/>
    <property type="match status" value="1"/>
</dbReference>
<dbReference type="SMART" id="SM00922">
    <property type="entry name" value="MR_MLE"/>
    <property type="match status" value="1"/>
</dbReference>